<dbReference type="AlphaFoldDB" id="A0A150G704"/>
<dbReference type="GO" id="GO:0005615">
    <property type="term" value="C:extracellular space"/>
    <property type="evidence" value="ECO:0007669"/>
    <property type="project" value="TreeGrafter"/>
</dbReference>
<evidence type="ECO:0000313" key="2">
    <source>
        <dbReference type="EMBL" id="KXZ45120.1"/>
    </source>
</evidence>
<accession>A0A150G704</accession>
<organism evidence="2 3">
    <name type="scientific">Gonium pectorale</name>
    <name type="common">Green alga</name>
    <dbReference type="NCBI Taxonomy" id="33097"/>
    <lineage>
        <taxon>Eukaryota</taxon>
        <taxon>Viridiplantae</taxon>
        <taxon>Chlorophyta</taxon>
        <taxon>core chlorophytes</taxon>
        <taxon>Chlorophyceae</taxon>
        <taxon>CS clade</taxon>
        <taxon>Chlamydomonadales</taxon>
        <taxon>Volvocaceae</taxon>
        <taxon>Gonium</taxon>
    </lineage>
</organism>
<dbReference type="EMBL" id="LSYV01000059">
    <property type="protein sequence ID" value="KXZ45120.1"/>
    <property type="molecule type" value="Genomic_DNA"/>
</dbReference>
<dbReference type="Pfam" id="PF14200">
    <property type="entry name" value="RicinB_lectin_2"/>
    <property type="match status" value="1"/>
</dbReference>
<dbReference type="Pfam" id="PF03762">
    <property type="entry name" value="VOMI"/>
    <property type="match status" value="1"/>
</dbReference>
<comment type="caution">
    <text evidence="2">The sequence shown here is derived from an EMBL/GenBank/DDBJ whole genome shotgun (WGS) entry which is preliminary data.</text>
</comment>
<dbReference type="CDD" id="cd00161">
    <property type="entry name" value="beta-trefoil_Ricin-like"/>
    <property type="match status" value="1"/>
</dbReference>
<protein>
    <recommendedName>
        <fullName evidence="1">Ricin B lectin domain-containing protein</fullName>
    </recommendedName>
</protein>
<keyword evidence="3" id="KW-1185">Reference proteome</keyword>
<dbReference type="InterPro" id="IPR000772">
    <property type="entry name" value="Ricin_B_lectin"/>
</dbReference>
<dbReference type="Proteomes" id="UP000075714">
    <property type="component" value="Unassembled WGS sequence"/>
</dbReference>
<dbReference type="SUPFAM" id="SSF50370">
    <property type="entry name" value="Ricin B-like lectins"/>
    <property type="match status" value="1"/>
</dbReference>
<reference evidence="3" key="1">
    <citation type="journal article" date="2016" name="Nat. Commun.">
        <title>The Gonium pectorale genome demonstrates co-option of cell cycle regulation during the evolution of multicellularity.</title>
        <authorList>
            <person name="Hanschen E.R."/>
            <person name="Marriage T.N."/>
            <person name="Ferris P.J."/>
            <person name="Hamaji T."/>
            <person name="Toyoda A."/>
            <person name="Fujiyama A."/>
            <person name="Neme R."/>
            <person name="Noguchi H."/>
            <person name="Minakuchi Y."/>
            <person name="Suzuki M."/>
            <person name="Kawai-Toyooka H."/>
            <person name="Smith D.R."/>
            <person name="Sparks H."/>
            <person name="Anderson J."/>
            <person name="Bakaric R."/>
            <person name="Luria V."/>
            <person name="Karger A."/>
            <person name="Kirschner M.W."/>
            <person name="Durand P.M."/>
            <person name="Michod R.E."/>
            <person name="Nozaki H."/>
            <person name="Olson B.J."/>
        </authorList>
    </citation>
    <scope>NUCLEOTIDE SEQUENCE [LARGE SCALE GENOMIC DNA]</scope>
    <source>
        <strain evidence="3">NIES-2863</strain>
    </source>
</reference>
<dbReference type="OrthoDB" id="6770063at2759"/>
<dbReference type="InterPro" id="IPR035992">
    <property type="entry name" value="Ricin_B-like_lectins"/>
</dbReference>
<dbReference type="Gene3D" id="2.80.10.50">
    <property type="match status" value="1"/>
</dbReference>
<dbReference type="InterPro" id="IPR036706">
    <property type="entry name" value="VOMI_sf"/>
</dbReference>
<feature type="domain" description="Ricin B lectin" evidence="1">
    <location>
        <begin position="126"/>
        <end position="190"/>
    </location>
</feature>
<dbReference type="PANTHER" id="PTHR18841">
    <property type="entry name" value="VITELLINE MEMBRANE OUTER LAYER PROTEIN I-RELATED"/>
    <property type="match status" value="1"/>
</dbReference>
<dbReference type="PANTHER" id="PTHR18841:SF0">
    <property type="entry name" value="VITELLINE MEMBRANE OUTER LAYER 1 HOMOLOG A-RELATED"/>
    <property type="match status" value="1"/>
</dbReference>
<dbReference type="SUPFAM" id="SSF51092">
    <property type="entry name" value="Vitelline membrane outer protein-I (VMO-I)"/>
    <property type="match status" value="1"/>
</dbReference>
<dbReference type="Gene3D" id="2.100.10.20">
    <property type="entry name" value="Vitelline membrane outer layer protein I (VOMI)"/>
    <property type="match status" value="1"/>
</dbReference>
<dbReference type="PROSITE" id="PS50231">
    <property type="entry name" value="RICIN_B_LECTIN"/>
    <property type="match status" value="1"/>
</dbReference>
<dbReference type="InterPro" id="IPR005515">
    <property type="entry name" value="VOMI"/>
</dbReference>
<gene>
    <name evidence="2" type="ORF">GPECTOR_58g569</name>
</gene>
<name>A0A150G704_GONPE</name>
<evidence type="ECO:0000259" key="1">
    <source>
        <dbReference type="Pfam" id="PF14200"/>
    </source>
</evidence>
<sequence length="243" mass="25927">MEPKQGLKDDTAANSIAFACSSDRNTDLIAHGGWFGEWQKWMTYCPGDSYICGLQVRIEEPGGDDTALNGLRIACCGFPIDNATAIISTTSIVTGTDAAGKLCVEINEQAVGNSIEQVICRDFEGQLFVFTSTLTGAFTISAVPSGLCLQPDRRERITLASLAPCNGTANQMWAVTPVGGGYYRIRSTNGANGLLAACLDVYGGSNKSGQTMDMFDCNDSAAQRFKLDLPTRATSTSFVTKTR</sequence>
<proteinExistence type="predicted"/>
<evidence type="ECO:0000313" key="3">
    <source>
        <dbReference type="Proteomes" id="UP000075714"/>
    </source>
</evidence>